<sequence length="85" mass="9730">MRWHSCDERPSHSGIDKDTQPRDAIHLLEDRKVGDVESFCFPYLTVNKRNTRPHKQPAHNFARPALPHLDPAGGDCLFGFQSLYS</sequence>
<dbReference type="EMBL" id="SRLO01000241">
    <property type="protein sequence ID" value="TNN65086.1"/>
    <property type="molecule type" value="Genomic_DNA"/>
</dbReference>
<accession>A0A4Z2HH61</accession>
<dbReference type="OrthoDB" id="414590at2759"/>
<protein>
    <submittedName>
        <fullName evidence="2">Uncharacterized protein</fullName>
    </submittedName>
</protein>
<evidence type="ECO:0000256" key="1">
    <source>
        <dbReference type="SAM" id="MobiDB-lite"/>
    </source>
</evidence>
<dbReference type="AlphaFoldDB" id="A0A4Z2HH61"/>
<evidence type="ECO:0000313" key="3">
    <source>
        <dbReference type="Proteomes" id="UP000314294"/>
    </source>
</evidence>
<proteinExistence type="predicted"/>
<reference evidence="2 3" key="1">
    <citation type="submission" date="2019-03" db="EMBL/GenBank/DDBJ databases">
        <title>First draft genome of Liparis tanakae, snailfish: a comprehensive survey of snailfish specific genes.</title>
        <authorList>
            <person name="Kim W."/>
            <person name="Song I."/>
            <person name="Jeong J.-H."/>
            <person name="Kim D."/>
            <person name="Kim S."/>
            <person name="Ryu S."/>
            <person name="Song J.Y."/>
            <person name="Lee S.K."/>
        </authorList>
    </citation>
    <scope>NUCLEOTIDE SEQUENCE [LARGE SCALE GENOMIC DNA]</scope>
    <source>
        <tissue evidence="2">Muscle</tissue>
    </source>
</reference>
<organism evidence="2 3">
    <name type="scientific">Liparis tanakae</name>
    <name type="common">Tanaka's snailfish</name>
    <dbReference type="NCBI Taxonomy" id="230148"/>
    <lineage>
        <taxon>Eukaryota</taxon>
        <taxon>Metazoa</taxon>
        <taxon>Chordata</taxon>
        <taxon>Craniata</taxon>
        <taxon>Vertebrata</taxon>
        <taxon>Euteleostomi</taxon>
        <taxon>Actinopterygii</taxon>
        <taxon>Neopterygii</taxon>
        <taxon>Teleostei</taxon>
        <taxon>Neoteleostei</taxon>
        <taxon>Acanthomorphata</taxon>
        <taxon>Eupercaria</taxon>
        <taxon>Perciformes</taxon>
        <taxon>Cottioidei</taxon>
        <taxon>Cottales</taxon>
        <taxon>Liparidae</taxon>
        <taxon>Liparis</taxon>
    </lineage>
</organism>
<name>A0A4Z2HH61_9TELE</name>
<keyword evidence="3" id="KW-1185">Reference proteome</keyword>
<feature type="region of interest" description="Disordered" evidence="1">
    <location>
        <begin position="1"/>
        <end position="23"/>
    </location>
</feature>
<evidence type="ECO:0000313" key="2">
    <source>
        <dbReference type="EMBL" id="TNN65086.1"/>
    </source>
</evidence>
<dbReference type="Proteomes" id="UP000314294">
    <property type="component" value="Unassembled WGS sequence"/>
</dbReference>
<comment type="caution">
    <text evidence="2">The sequence shown here is derived from an EMBL/GenBank/DDBJ whole genome shotgun (WGS) entry which is preliminary data.</text>
</comment>
<gene>
    <name evidence="2" type="ORF">EYF80_024695</name>
</gene>